<protein>
    <submittedName>
        <fullName evidence="2">Uncharacterized protein</fullName>
    </submittedName>
</protein>
<dbReference type="EMBL" id="LR031877">
    <property type="protein sequence ID" value="VDD44472.1"/>
    <property type="molecule type" value="Genomic_DNA"/>
</dbReference>
<evidence type="ECO:0000256" key="1">
    <source>
        <dbReference type="SAM" id="Phobius"/>
    </source>
</evidence>
<dbReference type="AlphaFoldDB" id="A0A3P6FJD2"/>
<accession>A0A3P6FJD2</accession>
<keyword evidence="1" id="KW-0812">Transmembrane</keyword>
<sequence length="190" mass="21324">MKVLPSHFRGSSRMRSSRVNQEIELLVHVRCSNRAHFIAKDVVAKGLDHDTFVLSIRSSRLESSLKGMMEIKPKKLDTEPVRSQLRGDFLLGLAGLKNETFQIVALAIGAVAAGVFLPALLRTAIFSFVFLDIVLIKRFTAMSCLVPLFEDQGERSSRVNQEIELLVHVTFIMTSFDKNELSAVFIVKFD</sequence>
<feature type="transmembrane region" description="Helical" evidence="1">
    <location>
        <begin position="103"/>
        <end position="121"/>
    </location>
</feature>
<evidence type="ECO:0000313" key="2">
    <source>
        <dbReference type="EMBL" id="VDD44472.1"/>
    </source>
</evidence>
<keyword evidence="1" id="KW-0472">Membrane</keyword>
<reference evidence="2" key="1">
    <citation type="submission" date="2018-11" db="EMBL/GenBank/DDBJ databases">
        <authorList>
            <consortium name="Genoscope - CEA"/>
            <person name="William W."/>
        </authorList>
    </citation>
    <scope>NUCLEOTIDE SEQUENCE</scope>
</reference>
<organism evidence="2">
    <name type="scientific">Brassica oleracea</name>
    <name type="common">Wild cabbage</name>
    <dbReference type="NCBI Taxonomy" id="3712"/>
    <lineage>
        <taxon>Eukaryota</taxon>
        <taxon>Viridiplantae</taxon>
        <taxon>Streptophyta</taxon>
        <taxon>Embryophyta</taxon>
        <taxon>Tracheophyta</taxon>
        <taxon>Spermatophyta</taxon>
        <taxon>Magnoliopsida</taxon>
        <taxon>eudicotyledons</taxon>
        <taxon>Gunneridae</taxon>
        <taxon>Pentapetalae</taxon>
        <taxon>rosids</taxon>
        <taxon>malvids</taxon>
        <taxon>Brassicales</taxon>
        <taxon>Brassicaceae</taxon>
        <taxon>Brassiceae</taxon>
        <taxon>Brassica</taxon>
    </lineage>
</organism>
<name>A0A3P6FJD2_BRAOL</name>
<proteinExistence type="predicted"/>
<gene>
    <name evidence="2" type="ORF">BOLC5T32019H</name>
</gene>
<keyword evidence="1" id="KW-1133">Transmembrane helix</keyword>